<protein>
    <recommendedName>
        <fullName evidence="3">Bacteriophage protein</fullName>
    </recommendedName>
</protein>
<dbReference type="Pfam" id="PF23982">
    <property type="entry name" value="XM1_gp53_minor_capsid"/>
    <property type="match status" value="1"/>
</dbReference>
<dbReference type="InterPro" id="IPR056914">
    <property type="entry name" value="Gp53-like"/>
</dbReference>
<accession>A0A1B8HL46</accession>
<evidence type="ECO:0000313" key="1">
    <source>
        <dbReference type="EMBL" id="OBU09847.1"/>
    </source>
</evidence>
<organism evidence="1 2">
    <name type="scientific">Morganella psychrotolerans</name>
    <dbReference type="NCBI Taxonomy" id="368603"/>
    <lineage>
        <taxon>Bacteria</taxon>
        <taxon>Pseudomonadati</taxon>
        <taxon>Pseudomonadota</taxon>
        <taxon>Gammaproteobacteria</taxon>
        <taxon>Enterobacterales</taxon>
        <taxon>Morganellaceae</taxon>
        <taxon>Morganella</taxon>
    </lineage>
</organism>
<evidence type="ECO:0008006" key="3">
    <source>
        <dbReference type="Google" id="ProtNLM"/>
    </source>
</evidence>
<reference evidence="1 2" key="1">
    <citation type="submission" date="2016-06" db="EMBL/GenBank/DDBJ databases">
        <authorList>
            <person name="Kjaerup R.B."/>
            <person name="Dalgaard T.S."/>
            <person name="Juul-Madsen H.R."/>
        </authorList>
    </citation>
    <scope>NUCLEOTIDE SEQUENCE [LARGE SCALE GENOMIC DNA]</scope>
    <source>
        <strain evidence="1 2">GCSL-Mp3</strain>
    </source>
</reference>
<name>A0A1B8HL46_9GAMM</name>
<sequence>MAGTAYLTRMPIGINGSITRPRDATVEPVTLDNKKPFNGYGLAGKYAADKFVPLEDGDTIDKVKGILIRPYPITSLNDLAHLGVEANQVADNLKRGYICVTVTAGNATTAKKGAPVYIRVAGGTEKSPVGSFVMTADATPENTPQLPGAEITGPGEADGRIEIAYNI</sequence>
<dbReference type="AlphaFoldDB" id="A0A1B8HL46"/>
<dbReference type="EMBL" id="LZEX01000007">
    <property type="protein sequence ID" value="OBU09847.1"/>
    <property type="molecule type" value="Genomic_DNA"/>
</dbReference>
<proteinExistence type="predicted"/>
<dbReference type="RefSeq" id="WP_067422501.1">
    <property type="nucleotide sequence ID" value="NZ_LZEX01000007.1"/>
</dbReference>
<dbReference type="Proteomes" id="UP000092247">
    <property type="component" value="Unassembled WGS sequence"/>
</dbReference>
<gene>
    <name evidence="1" type="ORF">AYY17_17780</name>
</gene>
<evidence type="ECO:0000313" key="2">
    <source>
        <dbReference type="Proteomes" id="UP000092247"/>
    </source>
</evidence>
<comment type="caution">
    <text evidence="1">The sequence shown here is derived from an EMBL/GenBank/DDBJ whole genome shotgun (WGS) entry which is preliminary data.</text>
</comment>